<organism evidence="1 2">
    <name type="scientific">Dyadobacter arcticus</name>
    <dbReference type="NCBI Taxonomy" id="1078754"/>
    <lineage>
        <taxon>Bacteria</taxon>
        <taxon>Pseudomonadati</taxon>
        <taxon>Bacteroidota</taxon>
        <taxon>Cytophagia</taxon>
        <taxon>Cytophagales</taxon>
        <taxon>Spirosomataceae</taxon>
        <taxon>Dyadobacter</taxon>
    </lineage>
</organism>
<evidence type="ECO:0000313" key="1">
    <source>
        <dbReference type="EMBL" id="NIJ54987.1"/>
    </source>
</evidence>
<evidence type="ECO:0000313" key="2">
    <source>
        <dbReference type="Proteomes" id="UP001179181"/>
    </source>
</evidence>
<dbReference type="EMBL" id="JAASQJ010000004">
    <property type="protein sequence ID" value="NIJ54987.1"/>
    <property type="molecule type" value="Genomic_DNA"/>
</dbReference>
<protein>
    <submittedName>
        <fullName evidence="1">Uncharacterized protein</fullName>
    </submittedName>
</protein>
<gene>
    <name evidence="1" type="ORF">FHS68_004174</name>
</gene>
<name>A0ABX0UQ72_9BACT</name>
<comment type="caution">
    <text evidence="1">The sequence shown here is derived from an EMBL/GenBank/DDBJ whole genome shotgun (WGS) entry which is preliminary data.</text>
</comment>
<dbReference type="Proteomes" id="UP001179181">
    <property type="component" value="Unassembled WGS sequence"/>
</dbReference>
<proteinExistence type="predicted"/>
<accession>A0ABX0UQ72</accession>
<sequence length="58" mass="6903">MTVSATQPFELPVFCYHFTFRPVFFIFVQIKRFADWENLKSALSITHLRINVFADFKS</sequence>
<reference evidence="1 2" key="1">
    <citation type="submission" date="2020-03" db="EMBL/GenBank/DDBJ databases">
        <title>Genomic Encyclopedia of Type Strains, Phase IV (KMG-IV): sequencing the most valuable type-strain genomes for metagenomic binning, comparative biology and taxonomic classification.</title>
        <authorList>
            <person name="Goeker M."/>
        </authorList>
    </citation>
    <scope>NUCLEOTIDE SEQUENCE [LARGE SCALE GENOMIC DNA]</scope>
    <source>
        <strain evidence="1 2">DSM 102865</strain>
    </source>
</reference>
<keyword evidence="2" id="KW-1185">Reference proteome</keyword>